<sequence>MGGIGRDVIYAEVDRDRGQPGEYQKREGDEGRAWQMAPEIEISQSSHWLSPVTAPTGRASMCEALFFARPEHNTQYEALSLE</sequence>
<keyword evidence="3" id="KW-1185">Reference proteome</keyword>
<evidence type="ECO:0000313" key="3">
    <source>
        <dbReference type="Proteomes" id="UP000605099"/>
    </source>
</evidence>
<evidence type="ECO:0000313" key="2">
    <source>
        <dbReference type="EMBL" id="GGN45792.1"/>
    </source>
</evidence>
<name>A0ABQ2JHE1_9SPHN</name>
<feature type="region of interest" description="Disordered" evidence="1">
    <location>
        <begin position="1"/>
        <end position="31"/>
    </location>
</feature>
<organism evidence="2 3">
    <name type="scientific">Novosphingobium indicum</name>
    <dbReference type="NCBI Taxonomy" id="462949"/>
    <lineage>
        <taxon>Bacteria</taxon>
        <taxon>Pseudomonadati</taxon>
        <taxon>Pseudomonadota</taxon>
        <taxon>Alphaproteobacteria</taxon>
        <taxon>Sphingomonadales</taxon>
        <taxon>Sphingomonadaceae</taxon>
        <taxon>Novosphingobium</taxon>
    </lineage>
</organism>
<dbReference type="EMBL" id="BMLK01000005">
    <property type="protein sequence ID" value="GGN45792.1"/>
    <property type="molecule type" value="Genomic_DNA"/>
</dbReference>
<protein>
    <submittedName>
        <fullName evidence="2">Uncharacterized protein</fullName>
    </submittedName>
</protein>
<comment type="caution">
    <text evidence="2">The sequence shown here is derived from an EMBL/GenBank/DDBJ whole genome shotgun (WGS) entry which is preliminary data.</text>
</comment>
<accession>A0ABQ2JHE1</accession>
<feature type="compositionally biased region" description="Basic and acidic residues" evidence="1">
    <location>
        <begin position="12"/>
        <end position="31"/>
    </location>
</feature>
<evidence type="ECO:0000256" key="1">
    <source>
        <dbReference type="SAM" id="MobiDB-lite"/>
    </source>
</evidence>
<dbReference type="Proteomes" id="UP000605099">
    <property type="component" value="Unassembled WGS sequence"/>
</dbReference>
<proteinExistence type="predicted"/>
<gene>
    <name evidence="2" type="ORF">GCM10011349_12230</name>
</gene>
<reference evidence="3" key="1">
    <citation type="journal article" date="2019" name="Int. J. Syst. Evol. Microbiol.">
        <title>The Global Catalogue of Microorganisms (GCM) 10K type strain sequencing project: providing services to taxonomists for standard genome sequencing and annotation.</title>
        <authorList>
            <consortium name="The Broad Institute Genomics Platform"/>
            <consortium name="The Broad Institute Genome Sequencing Center for Infectious Disease"/>
            <person name="Wu L."/>
            <person name="Ma J."/>
        </authorList>
    </citation>
    <scope>NUCLEOTIDE SEQUENCE [LARGE SCALE GENOMIC DNA]</scope>
    <source>
        <strain evidence="3">CGMCC 1.6784</strain>
    </source>
</reference>